<comment type="caution">
    <text evidence="2">The sequence shown here is derived from an EMBL/GenBank/DDBJ whole genome shotgun (WGS) entry which is preliminary data.</text>
</comment>
<reference evidence="3 4" key="1">
    <citation type="journal article" date="2020" name="Cell Host Microbe">
        <title>Functional and Genomic Variation between Human-Derived Isolates of Lachnospiraceae Reveals Inter- and Intra-Species Diversity.</title>
        <authorList>
            <person name="Sorbara M.T."/>
            <person name="Littmann E.R."/>
            <person name="Fontana E."/>
            <person name="Moody T.U."/>
            <person name="Kohout C.E."/>
            <person name="Gjonbalaj M."/>
            <person name="Eaton V."/>
            <person name="Seok R."/>
            <person name="Leiner I.M."/>
            <person name="Pamer E.G."/>
        </authorList>
    </citation>
    <scope>NUCLEOTIDE SEQUENCE [LARGE SCALE GENOMIC DNA]</scope>
    <source>
        <strain evidence="3 4">MSK.1.17</strain>
    </source>
</reference>
<evidence type="ECO:0000313" key="5">
    <source>
        <dbReference type="Proteomes" id="UP001299608"/>
    </source>
</evidence>
<dbReference type="EMBL" id="JAAITT010000003">
    <property type="protein sequence ID" value="NSJ47601.1"/>
    <property type="molecule type" value="Genomic_DNA"/>
</dbReference>
<gene>
    <name evidence="3" type="ORF">G5B36_02660</name>
    <name evidence="2" type="ORF">L0N08_08635</name>
</gene>
<feature type="signal peptide" evidence="1">
    <location>
        <begin position="1"/>
        <end position="27"/>
    </location>
</feature>
<sequence length="215" mass="24070">MKHRISLCISALCFFTAFLITMSSRTAGEEALAARIAPEILRFHILAESNAAHDQELKIGLKGLVLDYVHSQVPDSAGKEGLIEWLENNRTSIETMSEDWLADQGAPYGVTLEITKDYFPTKAYGDMVFPCGTYDAVRITIGQGKGHNWWCVLYPSLCYTDSLNAVVPESSKQTLSCLLDQDDYGALLPRREKDGKKPEVHVRFRLLDLLRQADT</sequence>
<feature type="chain" id="PRO_5043296068" evidence="1">
    <location>
        <begin position="28"/>
        <end position="215"/>
    </location>
</feature>
<keyword evidence="4" id="KW-1185">Reference proteome</keyword>
<dbReference type="EMBL" id="JAKNGE010000009">
    <property type="protein sequence ID" value="MCG4745470.1"/>
    <property type="molecule type" value="Genomic_DNA"/>
</dbReference>
<reference evidence="2" key="3">
    <citation type="submission" date="2022-01" db="EMBL/GenBank/DDBJ databases">
        <title>Collection of gut derived symbiotic bacterial strains cultured from healthy donors.</title>
        <authorList>
            <person name="Lin H."/>
            <person name="Kohout C."/>
            <person name="Waligurski E."/>
            <person name="Pamer E.G."/>
        </authorList>
    </citation>
    <scope>NUCLEOTIDE SEQUENCE</scope>
    <source>
        <strain evidence="2">DFI.6.55</strain>
    </source>
</reference>
<dbReference type="Proteomes" id="UP000669239">
    <property type="component" value="Unassembled WGS sequence"/>
</dbReference>
<name>A0AAW5BY07_9FIRM</name>
<reference evidence="3" key="2">
    <citation type="submission" date="2020-02" db="EMBL/GenBank/DDBJ databases">
        <authorList>
            <person name="Littmann E."/>
            <person name="Sorbara M."/>
        </authorList>
    </citation>
    <scope>NUCLEOTIDE SEQUENCE</scope>
    <source>
        <strain evidence="3">MSK.1.17</strain>
    </source>
</reference>
<evidence type="ECO:0000313" key="2">
    <source>
        <dbReference type="EMBL" id="MCG4745470.1"/>
    </source>
</evidence>
<dbReference type="AlphaFoldDB" id="A0AAW5BY07"/>
<accession>A0AAW5BY07</accession>
<evidence type="ECO:0000313" key="3">
    <source>
        <dbReference type="EMBL" id="NSJ47601.1"/>
    </source>
</evidence>
<dbReference type="Proteomes" id="UP001299608">
    <property type="component" value="Unassembled WGS sequence"/>
</dbReference>
<evidence type="ECO:0000256" key="1">
    <source>
        <dbReference type="SAM" id="SignalP"/>
    </source>
</evidence>
<dbReference type="RefSeq" id="WP_117556603.1">
    <property type="nucleotide sequence ID" value="NZ_JAAITT010000003.1"/>
</dbReference>
<dbReference type="Pfam" id="PF09551">
    <property type="entry name" value="Spore_II_R"/>
    <property type="match status" value="1"/>
</dbReference>
<proteinExistence type="predicted"/>
<dbReference type="InterPro" id="IPR014202">
    <property type="entry name" value="Spore_II_R"/>
</dbReference>
<protein>
    <submittedName>
        <fullName evidence="2">Stage II sporulation protein R</fullName>
    </submittedName>
</protein>
<organism evidence="2 5">
    <name type="scientific">Enterocloster aldenensis</name>
    <dbReference type="NCBI Taxonomy" id="358742"/>
    <lineage>
        <taxon>Bacteria</taxon>
        <taxon>Bacillati</taxon>
        <taxon>Bacillota</taxon>
        <taxon>Clostridia</taxon>
        <taxon>Lachnospirales</taxon>
        <taxon>Lachnospiraceae</taxon>
        <taxon>Enterocloster</taxon>
    </lineage>
</organism>
<evidence type="ECO:0000313" key="4">
    <source>
        <dbReference type="Proteomes" id="UP000669239"/>
    </source>
</evidence>
<keyword evidence="1" id="KW-0732">Signal</keyword>